<feature type="transmembrane region" description="Helical" evidence="1">
    <location>
        <begin position="55"/>
        <end position="74"/>
    </location>
</feature>
<feature type="transmembrane region" description="Helical" evidence="1">
    <location>
        <begin position="412"/>
        <end position="429"/>
    </location>
</feature>
<feature type="transmembrane region" description="Helical" evidence="1">
    <location>
        <begin position="302"/>
        <end position="322"/>
    </location>
</feature>
<dbReference type="EMBL" id="QJVD01000017">
    <property type="protein sequence ID" value="PYI66178.1"/>
    <property type="molecule type" value="Genomic_DNA"/>
</dbReference>
<name>A0A2V5L4U4_9MICC</name>
<feature type="transmembrane region" description="Helical" evidence="1">
    <location>
        <begin position="278"/>
        <end position="296"/>
    </location>
</feature>
<accession>A0A2V5L4U4</accession>
<keyword evidence="3" id="KW-1185">Reference proteome</keyword>
<evidence type="ECO:0000313" key="3">
    <source>
        <dbReference type="Proteomes" id="UP000247832"/>
    </source>
</evidence>
<feature type="transmembrane region" description="Helical" evidence="1">
    <location>
        <begin position="198"/>
        <end position="219"/>
    </location>
</feature>
<feature type="transmembrane region" description="Helical" evidence="1">
    <location>
        <begin position="27"/>
        <end position="48"/>
    </location>
</feature>
<feature type="transmembrane region" description="Helical" evidence="1">
    <location>
        <begin position="490"/>
        <end position="510"/>
    </location>
</feature>
<feature type="transmembrane region" description="Helical" evidence="1">
    <location>
        <begin position="449"/>
        <end position="469"/>
    </location>
</feature>
<sequence length="663" mass="69994">MPAIIAALLILGVPGAAVLAVLRLRGLAALCLAPAVSVSVVSVSAVVAPAIHLPWGWPVLLLGTAIAAVAAFLARRLIPALRTAVQDAPHGRGTLPGSVSARGTVVAATVGVLVALAITTVFLTVSAANPEQFTQGYDSVFHLNATEYAVQTKDASSFAVSGFILPPGKSAFYPAAWHGLASLLVLLTGISIPAATNIMWLAVSGVVWPLACVFLTLILVGEKRTVLLGAGALAAAFPAFPYLLLQYGSVYPNLLSNALVPVGVGLVLLIIRPPAHAPLAPAMALTLVVLFLPGAAMAQPNGVFSILLVLTPLLAYLLFAWLRTGYKHTRRRGWVRTALLVLAAAAVAGILFALPQFRSLFNYTSPAFMAFPLALLRNFTHAPDPIWFPAVALALLVLLGVWTAAMAHRMRWLLVSLVLITFTYALAAGTNLPLANVVMAPWWDNPERIAALMPLVAVPLAAVGLGRCLDWLPARYPRVRLVSTRPGRTTAAAALAVVLAFSNPGFWQMAGAVGQMYNVPAEPDGLAQVDAQELALIHRLDQFTTPRDVIANNPYNGSALAMALAGRHMLFPYSSQGDLTPDMYTLRFWLNRVGSDQAVCAAAKRLGVTYLLDFGTDYIPAFDNPKSLYSGVTLAPGSEGFTLVAKEGHAALYKLTLCGGVPM</sequence>
<feature type="transmembrane region" description="Helical" evidence="1">
    <location>
        <begin position="105"/>
        <end position="125"/>
    </location>
</feature>
<keyword evidence="1" id="KW-1133">Transmembrane helix</keyword>
<comment type="caution">
    <text evidence="2">The sequence shown here is derived from an EMBL/GenBank/DDBJ whole genome shotgun (WGS) entry which is preliminary data.</text>
</comment>
<organism evidence="2 3">
    <name type="scientific">Arthrobacter livingstonensis</name>
    <dbReference type="NCBI Taxonomy" id="670078"/>
    <lineage>
        <taxon>Bacteria</taxon>
        <taxon>Bacillati</taxon>
        <taxon>Actinomycetota</taxon>
        <taxon>Actinomycetes</taxon>
        <taxon>Micrococcales</taxon>
        <taxon>Micrococcaceae</taxon>
        <taxon>Arthrobacter</taxon>
    </lineage>
</organism>
<reference evidence="2 3" key="1">
    <citation type="submission" date="2018-05" db="EMBL/GenBank/DDBJ databases">
        <title>Genetic diversity of glacier-inhabiting Cryobacterium bacteria in China and description of Cryobacterium mengkeensis sp. nov. and Arthrobacter glacialis sp. nov.</title>
        <authorList>
            <person name="Liu Q."/>
            <person name="Xin Y.-H."/>
        </authorList>
    </citation>
    <scope>NUCLEOTIDE SEQUENCE [LARGE SCALE GENOMIC DNA]</scope>
    <source>
        <strain evidence="2 3">LI2</strain>
    </source>
</reference>
<proteinExistence type="predicted"/>
<feature type="transmembrane region" description="Helical" evidence="1">
    <location>
        <begin position="334"/>
        <end position="354"/>
    </location>
</feature>
<feature type="transmembrane region" description="Helical" evidence="1">
    <location>
        <begin position="250"/>
        <end position="271"/>
    </location>
</feature>
<dbReference type="Pfam" id="PF20176">
    <property type="entry name" value="DUF6541"/>
    <property type="match status" value="1"/>
</dbReference>
<dbReference type="AlphaFoldDB" id="A0A2V5L4U4"/>
<evidence type="ECO:0000313" key="2">
    <source>
        <dbReference type="EMBL" id="PYI66178.1"/>
    </source>
</evidence>
<protein>
    <submittedName>
        <fullName evidence="2">Uncharacterized protein</fullName>
    </submittedName>
</protein>
<dbReference type="InterPro" id="IPR046671">
    <property type="entry name" value="DUF6541"/>
</dbReference>
<evidence type="ECO:0000256" key="1">
    <source>
        <dbReference type="SAM" id="Phobius"/>
    </source>
</evidence>
<gene>
    <name evidence="2" type="ORF">CVV68_15415</name>
</gene>
<feature type="transmembrane region" description="Helical" evidence="1">
    <location>
        <begin position="226"/>
        <end position="244"/>
    </location>
</feature>
<dbReference type="Proteomes" id="UP000247832">
    <property type="component" value="Unassembled WGS sequence"/>
</dbReference>
<keyword evidence="1" id="KW-0812">Transmembrane</keyword>
<keyword evidence="1" id="KW-0472">Membrane</keyword>
<feature type="transmembrane region" description="Helical" evidence="1">
    <location>
        <begin position="386"/>
        <end position="405"/>
    </location>
</feature>